<keyword evidence="3" id="KW-1185">Reference proteome</keyword>
<accession>Q92KA5</accession>
<dbReference type="EMBL" id="AL591688">
    <property type="protein sequence ID" value="CAC46355.1"/>
    <property type="molecule type" value="Genomic_DNA"/>
</dbReference>
<evidence type="ECO:0000259" key="1">
    <source>
        <dbReference type="Pfam" id="PF06568"/>
    </source>
</evidence>
<sequence length="50" mass="5875">MLSRLWQLYCALASKRRSRLALDELSTHLLDDIGVSEKEARRESAVPFWR</sequence>
<dbReference type="eggNOG" id="COG5457">
    <property type="taxonomic scope" value="Bacteria"/>
</dbReference>
<dbReference type="Pfam" id="PF06568">
    <property type="entry name" value="YjiS-like"/>
    <property type="match status" value="1"/>
</dbReference>
<reference evidence="2 3" key="1">
    <citation type="journal article" date="2001" name="Proc. Natl. Acad. Sci. U.S.A.">
        <title>Analysis of the chromosome sequence of the legume symbiont Sinorhizobium meliloti strain 1021.</title>
        <authorList>
            <person name="Capela D."/>
            <person name="Barloy-Hubler F."/>
            <person name="Gouzy J."/>
            <person name="Bothe G."/>
            <person name="Ampe F."/>
            <person name="Batut J."/>
            <person name="Boistard P."/>
            <person name="Becker A."/>
            <person name="Boutry M."/>
            <person name="Cadieu E."/>
            <person name="Dreano S."/>
            <person name="Gloux S."/>
            <person name="Godrie T."/>
            <person name="Goffeau A."/>
            <person name="Kahn D."/>
            <person name="Kiss E."/>
            <person name="Lelaure V."/>
            <person name="Masuy D."/>
            <person name="Pohl T."/>
            <person name="Portetelle D."/>
            <person name="Puehler A."/>
            <person name="Purnelle B."/>
            <person name="Ramsperger U."/>
            <person name="Renard C."/>
            <person name="Thebault P."/>
            <person name="Vandenbol M."/>
            <person name="Weidner S."/>
            <person name="Galibert F."/>
        </authorList>
    </citation>
    <scope>NUCLEOTIDE SEQUENCE [LARGE SCALE GENOMIC DNA]</scope>
    <source>
        <strain evidence="2 3">1021</strain>
    </source>
</reference>
<proteinExistence type="predicted"/>
<gene>
    <name evidence="2" type="ORF">SMc00491</name>
</gene>
<dbReference type="EnsemblBacteria" id="CAC46355">
    <property type="protein sequence ID" value="CAC46355"/>
    <property type="gene ID" value="SMc00491"/>
</dbReference>
<dbReference type="Proteomes" id="UP000001976">
    <property type="component" value="Chromosome"/>
</dbReference>
<organism evidence="2 3">
    <name type="scientific">Rhizobium meliloti (strain 1021)</name>
    <name type="common">Ensifer meliloti</name>
    <name type="synonym">Sinorhizobium meliloti</name>
    <dbReference type="NCBI Taxonomy" id="266834"/>
    <lineage>
        <taxon>Bacteria</taxon>
        <taxon>Pseudomonadati</taxon>
        <taxon>Pseudomonadota</taxon>
        <taxon>Alphaproteobacteria</taxon>
        <taxon>Hyphomicrobiales</taxon>
        <taxon>Rhizobiaceae</taxon>
        <taxon>Sinorhizobium/Ensifer group</taxon>
        <taxon>Sinorhizobium</taxon>
    </lineage>
</organism>
<feature type="domain" description="YjiS-like" evidence="1">
    <location>
        <begin position="5"/>
        <end position="41"/>
    </location>
</feature>
<dbReference type="InterPro" id="IPR009506">
    <property type="entry name" value="YjiS-like"/>
</dbReference>
<dbReference type="AlphaFoldDB" id="Q92KA5"/>
<evidence type="ECO:0000313" key="3">
    <source>
        <dbReference type="Proteomes" id="UP000001976"/>
    </source>
</evidence>
<protein>
    <recommendedName>
        <fullName evidence="1">YjiS-like domain-containing protein</fullName>
    </recommendedName>
</protein>
<dbReference type="PATRIC" id="fig|266834.11.peg.3215"/>
<dbReference type="OrthoDB" id="8399238at2"/>
<name>Q92KA5_RHIME</name>
<dbReference type="HOGENOM" id="CLU_3121953_0_0_5"/>
<dbReference type="KEGG" id="sme:SMc00491"/>
<reference evidence="3" key="2">
    <citation type="journal article" date="2001" name="Science">
        <title>The composite genome of the legume symbiont Sinorhizobium meliloti.</title>
        <authorList>
            <person name="Galibert F."/>
            <person name="Finan T.M."/>
            <person name="Long S.R."/>
            <person name="Puehler A."/>
            <person name="Abola P."/>
            <person name="Ampe F."/>
            <person name="Barloy-Hubler F."/>
            <person name="Barnett M.J."/>
            <person name="Becker A."/>
            <person name="Boistard P."/>
            <person name="Bothe G."/>
            <person name="Boutry M."/>
            <person name="Bowser L."/>
            <person name="Buhrmester J."/>
            <person name="Cadieu E."/>
            <person name="Capela D."/>
            <person name="Chain P."/>
            <person name="Cowie A."/>
            <person name="Davis R.W."/>
            <person name="Dreano S."/>
            <person name="Federspiel N.A."/>
            <person name="Fisher R.F."/>
            <person name="Gloux S."/>
            <person name="Godrie T."/>
            <person name="Goffeau A."/>
            <person name="Golding B."/>
            <person name="Gouzy J."/>
            <person name="Gurjal M."/>
            <person name="Hernandez-Lucas I."/>
            <person name="Hong A."/>
            <person name="Huizar L."/>
            <person name="Hyman R.W."/>
            <person name="Jones T."/>
            <person name="Kahn D."/>
            <person name="Kahn M.L."/>
            <person name="Kalman S."/>
            <person name="Keating D.H."/>
            <person name="Kiss E."/>
            <person name="Komp C."/>
            <person name="Lelaure V."/>
            <person name="Masuy D."/>
            <person name="Palm C."/>
            <person name="Peck M.C."/>
            <person name="Pohl T.M."/>
            <person name="Portetelle D."/>
            <person name="Purnelle B."/>
            <person name="Ramsperger U."/>
            <person name="Surzycki R."/>
            <person name="Thebault P."/>
            <person name="Vandenbol M."/>
            <person name="Vorhoelter F.J."/>
            <person name="Weidner S."/>
            <person name="Wells D.H."/>
            <person name="Wong K."/>
            <person name="Yeh K.-C."/>
            <person name="Batut J."/>
        </authorList>
    </citation>
    <scope>NUCLEOTIDE SEQUENCE [LARGE SCALE GENOMIC DNA]</scope>
    <source>
        <strain evidence="3">1021</strain>
    </source>
</reference>
<evidence type="ECO:0000313" key="2">
    <source>
        <dbReference type="EMBL" id="CAC46355.1"/>
    </source>
</evidence>